<dbReference type="AlphaFoldDB" id="A0A381RZ25"/>
<accession>A0A381RZ25</accession>
<name>A0A381RZ25_9ZZZZ</name>
<protein>
    <submittedName>
        <fullName evidence="1">Uncharacterized protein</fullName>
    </submittedName>
</protein>
<sequence length="27" mass="2938">MIERAYESALGSQAAEIIIATDSEKIK</sequence>
<feature type="non-terminal residue" evidence="1">
    <location>
        <position position="27"/>
    </location>
</feature>
<gene>
    <name evidence="1" type="ORF">METZ01_LOCUS49946</name>
</gene>
<dbReference type="EMBL" id="UINC01002476">
    <property type="protein sequence ID" value="SUZ97092.1"/>
    <property type="molecule type" value="Genomic_DNA"/>
</dbReference>
<reference evidence="1" key="1">
    <citation type="submission" date="2018-05" db="EMBL/GenBank/DDBJ databases">
        <authorList>
            <person name="Lanie J.A."/>
            <person name="Ng W.-L."/>
            <person name="Kazmierczak K.M."/>
            <person name="Andrzejewski T.M."/>
            <person name="Davidsen T.M."/>
            <person name="Wayne K.J."/>
            <person name="Tettelin H."/>
            <person name="Glass J.I."/>
            <person name="Rusch D."/>
            <person name="Podicherti R."/>
            <person name="Tsui H.-C.T."/>
            <person name="Winkler M.E."/>
        </authorList>
    </citation>
    <scope>NUCLEOTIDE SEQUENCE</scope>
</reference>
<organism evidence="1">
    <name type="scientific">marine metagenome</name>
    <dbReference type="NCBI Taxonomy" id="408172"/>
    <lineage>
        <taxon>unclassified sequences</taxon>
        <taxon>metagenomes</taxon>
        <taxon>ecological metagenomes</taxon>
    </lineage>
</organism>
<proteinExistence type="predicted"/>
<evidence type="ECO:0000313" key="1">
    <source>
        <dbReference type="EMBL" id="SUZ97092.1"/>
    </source>
</evidence>